<keyword evidence="3" id="KW-1185">Reference proteome</keyword>
<dbReference type="InterPro" id="IPR015141">
    <property type="entry name" value="PLipase_A2_prok/fun"/>
</dbReference>
<reference evidence="2 3" key="1">
    <citation type="submission" date="2016-10" db="EMBL/GenBank/DDBJ databases">
        <authorList>
            <person name="de Groot N.N."/>
        </authorList>
    </citation>
    <scope>NUCLEOTIDE SEQUENCE [LARGE SCALE GENOMIC DNA]</scope>
    <source>
        <strain evidence="2 3">DSM 43941</strain>
    </source>
</reference>
<dbReference type="GO" id="GO:0050482">
    <property type="term" value="P:arachidonate secretion"/>
    <property type="evidence" value="ECO:0007669"/>
    <property type="project" value="InterPro"/>
</dbReference>
<name>A0A1H2D053_9ACTN</name>
<dbReference type="RefSeq" id="WP_092552166.1">
    <property type="nucleotide sequence ID" value="NZ_BOMJ01000026.1"/>
</dbReference>
<dbReference type="OrthoDB" id="290927at2"/>
<dbReference type="InterPro" id="IPR036444">
    <property type="entry name" value="PLipase_A2_dom_sf"/>
</dbReference>
<dbReference type="EMBL" id="LT629758">
    <property type="protein sequence ID" value="SDT76063.1"/>
    <property type="molecule type" value="Genomic_DNA"/>
</dbReference>
<gene>
    <name evidence="2" type="ORF">SAMN04489716_7499</name>
</gene>
<feature type="signal peptide" evidence="1">
    <location>
        <begin position="1"/>
        <end position="22"/>
    </location>
</feature>
<dbReference type="GO" id="GO:0004623">
    <property type="term" value="F:phospholipase A2 activity"/>
    <property type="evidence" value="ECO:0007669"/>
    <property type="project" value="InterPro"/>
</dbReference>
<dbReference type="STRING" id="113562.SAMN04489716_7499"/>
<keyword evidence="1" id="KW-0732">Signal</keyword>
<dbReference type="GO" id="GO:0006644">
    <property type="term" value="P:phospholipid metabolic process"/>
    <property type="evidence" value="ECO:0007669"/>
    <property type="project" value="InterPro"/>
</dbReference>
<protein>
    <submittedName>
        <fullName evidence="2">Phospholipase A2</fullName>
    </submittedName>
</protein>
<evidence type="ECO:0000256" key="1">
    <source>
        <dbReference type="SAM" id="SignalP"/>
    </source>
</evidence>
<accession>A0A1H2D053</accession>
<feature type="chain" id="PRO_5009271652" evidence="1">
    <location>
        <begin position="23"/>
        <end position="159"/>
    </location>
</feature>
<organism evidence="2 3">
    <name type="scientific">Actinoplanes derwentensis</name>
    <dbReference type="NCBI Taxonomy" id="113562"/>
    <lineage>
        <taxon>Bacteria</taxon>
        <taxon>Bacillati</taxon>
        <taxon>Actinomycetota</taxon>
        <taxon>Actinomycetes</taxon>
        <taxon>Micromonosporales</taxon>
        <taxon>Micromonosporaceae</taxon>
        <taxon>Actinoplanes</taxon>
    </lineage>
</organism>
<evidence type="ECO:0000313" key="2">
    <source>
        <dbReference type="EMBL" id="SDT76063.1"/>
    </source>
</evidence>
<sequence>MPRLVAIAALTATLLPAVPASAATLPPATPVTSDRAEILAAWTQPTAESTAAWKAARSHRKRWAAYHFDWSTDLCTRAPETPLGFDFSDACRHHDFGYRNYRTTFAQHKKRIDEVFRADLRRICDARRLAAQPFCNATAFTYFEAVRLLPRTQPPTPAI</sequence>
<dbReference type="SUPFAM" id="SSF48619">
    <property type="entry name" value="Phospholipase A2, PLA2"/>
    <property type="match status" value="1"/>
</dbReference>
<evidence type="ECO:0000313" key="3">
    <source>
        <dbReference type="Proteomes" id="UP000198688"/>
    </source>
</evidence>
<dbReference type="Proteomes" id="UP000198688">
    <property type="component" value="Chromosome I"/>
</dbReference>
<dbReference type="Pfam" id="PF09056">
    <property type="entry name" value="Phospholip_A2_3"/>
    <property type="match status" value="1"/>
</dbReference>
<dbReference type="Gene3D" id="1.20.90.10">
    <property type="entry name" value="Phospholipase A2 domain"/>
    <property type="match status" value="1"/>
</dbReference>
<dbReference type="AlphaFoldDB" id="A0A1H2D053"/>
<proteinExistence type="predicted"/>